<keyword evidence="3" id="KW-1185">Reference proteome</keyword>
<organism evidence="2 3">
    <name type="scientific">Natronorubrum daqingense</name>
    <dbReference type="NCBI Taxonomy" id="588898"/>
    <lineage>
        <taxon>Archaea</taxon>
        <taxon>Methanobacteriati</taxon>
        <taxon>Methanobacteriota</taxon>
        <taxon>Stenosarchaea group</taxon>
        <taxon>Halobacteria</taxon>
        <taxon>Halobacteriales</taxon>
        <taxon>Natrialbaceae</taxon>
        <taxon>Natronorubrum</taxon>
    </lineage>
</organism>
<dbReference type="EMBL" id="FTNP01000003">
    <property type="protein sequence ID" value="SIR84024.1"/>
    <property type="molecule type" value="Genomic_DNA"/>
</dbReference>
<feature type="compositionally biased region" description="Basic and acidic residues" evidence="1">
    <location>
        <begin position="18"/>
        <end position="27"/>
    </location>
</feature>
<feature type="compositionally biased region" description="Basic and acidic residues" evidence="1">
    <location>
        <begin position="1"/>
        <end position="10"/>
    </location>
</feature>
<proteinExistence type="predicted"/>
<feature type="compositionally biased region" description="Polar residues" evidence="1">
    <location>
        <begin position="28"/>
        <end position="38"/>
    </location>
</feature>
<protein>
    <submittedName>
        <fullName evidence="2">Uncharacterized protein</fullName>
    </submittedName>
</protein>
<evidence type="ECO:0000313" key="3">
    <source>
        <dbReference type="Proteomes" id="UP000185687"/>
    </source>
</evidence>
<dbReference type="Proteomes" id="UP000185687">
    <property type="component" value="Unassembled WGS sequence"/>
</dbReference>
<evidence type="ECO:0000256" key="1">
    <source>
        <dbReference type="SAM" id="MobiDB-lite"/>
    </source>
</evidence>
<reference evidence="2 3" key="1">
    <citation type="submission" date="2017-01" db="EMBL/GenBank/DDBJ databases">
        <authorList>
            <person name="Mah S.A."/>
            <person name="Swanson W.J."/>
            <person name="Moy G.W."/>
            <person name="Vacquier V.D."/>
        </authorList>
    </citation>
    <scope>NUCLEOTIDE SEQUENCE [LARGE SCALE GENOMIC DNA]</scope>
    <source>
        <strain evidence="2 3">CGMCC 1.8909</strain>
    </source>
</reference>
<name>A0A1N7E7K0_9EURY</name>
<gene>
    <name evidence="2" type="ORF">SAMN05421809_2511</name>
</gene>
<sequence length="38" mass="4169">MDVTARERNDSAIAIDPALERGHERTSTRLSVANTGEQ</sequence>
<feature type="region of interest" description="Disordered" evidence="1">
    <location>
        <begin position="1"/>
        <end position="38"/>
    </location>
</feature>
<dbReference type="AlphaFoldDB" id="A0A1N7E7K0"/>
<evidence type="ECO:0000313" key="2">
    <source>
        <dbReference type="EMBL" id="SIR84024.1"/>
    </source>
</evidence>
<accession>A0A1N7E7K0</accession>